<dbReference type="AlphaFoldDB" id="A0A645BAT7"/>
<comment type="caution">
    <text evidence="1">The sequence shown here is derived from an EMBL/GenBank/DDBJ whole genome shotgun (WGS) entry which is preliminary data.</text>
</comment>
<reference evidence="1" key="1">
    <citation type="submission" date="2019-08" db="EMBL/GenBank/DDBJ databases">
        <authorList>
            <person name="Kucharzyk K."/>
            <person name="Murdoch R.W."/>
            <person name="Higgins S."/>
            <person name="Loffler F."/>
        </authorList>
    </citation>
    <scope>NUCLEOTIDE SEQUENCE</scope>
</reference>
<dbReference type="Pfam" id="PF11013">
    <property type="entry name" value="DUF2851"/>
    <property type="match status" value="1"/>
</dbReference>
<accession>A0A645BAT7</accession>
<name>A0A645BAT7_9ZZZZ</name>
<sequence length="431" mass="48879">MNIPETFIHYVWEKGLAGQHFTLDTGDECQILKPGKRGNRDGPDFENTELVIGRQRLAGNAEIHLRSSDWFRHGHHTDPVYDKTILHIVLKNDAIICNKDGKIIPAVVLPEEDIEKLFQSCRQNGHHNPEYLRCAEYVSLCDPTQLMKQLKILSISRTEKKVTRIMKTAEQSAFDWTEVAWKTLSSAFGLSHNTVPMEWLSNSLSWKTLCRAGNVFSCEALLLGQAGFLQKDFPADNGYMNALRQEFTHLQNKFSLTPIDIYAWKYSPVRPSSMPETRLAQIAALVSKVPDLFSQLSTVKKIKDLYRIFRQPVSGYWKNHWRPETGRQQLSAGKAGKTSVDVWTINAVVPLLIAFSRHTGRKETEENALHLLNCISPEQNKIIDIFVRNAGLKVSNAFETQGVIELYSSCCSIFACTTCPVMKNILCKNQP</sequence>
<organism evidence="1">
    <name type="scientific">bioreactor metagenome</name>
    <dbReference type="NCBI Taxonomy" id="1076179"/>
    <lineage>
        <taxon>unclassified sequences</taxon>
        <taxon>metagenomes</taxon>
        <taxon>ecological metagenomes</taxon>
    </lineage>
</organism>
<evidence type="ECO:0008006" key="2">
    <source>
        <dbReference type="Google" id="ProtNLM"/>
    </source>
</evidence>
<evidence type="ECO:0000313" key="1">
    <source>
        <dbReference type="EMBL" id="MPM60273.1"/>
    </source>
</evidence>
<dbReference type="InterPro" id="IPR021272">
    <property type="entry name" value="DUF2851"/>
</dbReference>
<protein>
    <recommendedName>
        <fullName evidence="2">DUF2851 domain-containing protein</fullName>
    </recommendedName>
</protein>
<dbReference type="EMBL" id="VSSQ01017717">
    <property type="protein sequence ID" value="MPM60273.1"/>
    <property type="molecule type" value="Genomic_DNA"/>
</dbReference>
<proteinExistence type="predicted"/>
<gene>
    <name evidence="1" type="ORF">SDC9_107124</name>
</gene>